<accession>A0A3B0XT83</accession>
<evidence type="ECO:0000313" key="2">
    <source>
        <dbReference type="EMBL" id="VAW70751.1"/>
    </source>
</evidence>
<keyword evidence="1" id="KW-0472">Membrane</keyword>
<evidence type="ECO:0008006" key="3">
    <source>
        <dbReference type="Google" id="ProtNLM"/>
    </source>
</evidence>
<dbReference type="AlphaFoldDB" id="A0A3B0XT83"/>
<dbReference type="Pfam" id="PF07386">
    <property type="entry name" value="DUF1499"/>
    <property type="match status" value="1"/>
</dbReference>
<evidence type="ECO:0000256" key="1">
    <source>
        <dbReference type="SAM" id="Phobius"/>
    </source>
</evidence>
<dbReference type="PANTHER" id="PTHR34801:SF6">
    <property type="entry name" value="SLL1620 PROTEIN"/>
    <property type="match status" value="1"/>
</dbReference>
<reference evidence="2" key="1">
    <citation type="submission" date="2018-06" db="EMBL/GenBank/DDBJ databases">
        <authorList>
            <person name="Zhirakovskaya E."/>
        </authorList>
    </citation>
    <scope>NUCLEOTIDE SEQUENCE</scope>
</reference>
<protein>
    <recommendedName>
        <fullName evidence="3">DUF1499 domain-containing protein</fullName>
    </recommendedName>
</protein>
<gene>
    <name evidence="2" type="ORF">MNBD_GAMMA09-2468</name>
</gene>
<organism evidence="2">
    <name type="scientific">hydrothermal vent metagenome</name>
    <dbReference type="NCBI Taxonomy" id="652676"/>
    <lineage>
        <taxon>unclassified sequences</taxon>
        <taxon>metagenomes</taxon>
        <taxon>ecological metagenomes</taxon>
    </lineage>
</organism>
<proteinExistence type="predicted"/>
<dbReference type="PIRSF" id="PIRSF026426">
    <property type="entry name" value="DUF1499"/>
    <property type="match status" value="1"/>
</dbReference>
<name>A0A3B0XT83_9ZZZZ</name>
<keyword evidence="1" id="KW-1133">Transmembrane helix</keyword>
<dbReference type="PANTHER" id="PTHR34801">
    <property type="entry name" value="EXPRESSED PROTEIN"/>
    <property type="match status" value="1"/>
</dbReference>
<keyword evidence="1" id="KW-0812">Transmembrane</keyword>
<dbReference type="EMBL" id="UOFI01000207">
    <property type="protein sequence ID" value="VAW70751.1"/>
    <property type="molecule type" value="Genomic_DNA"/>
</dbReference>
<dbReference type="InterPro" id="IPR010865">
    <property type="entry name" value="DUF1499"/>
</dbReference>
<sequence length="166" mass="18598">MKIALIIIAALVVITLAYFIFLGFKSHSGKPAGLIKNQLAPCAKKPNCICTEYPNDTSHYTDAIHYTDESVATVIQAVKTSIKKTGGVITRLPDTGKQNHYIAANYTSTIFRYIDDFEVRIDNENQRIHIRSASRVGHSDMGANLKRIKRFKNELIQELKSITTND</sequence>
<feature type="transmembrane region" description="Helical" evidence="1">
    <location>
        <begin position="6"/>
        <end position="24"/>
    </location>
</feature>